<organism evidence="1 2">
    <name type="scientific">Nostocoides vanveenii</name>
    <dbReference type="NCBI Taxonomy" id="330835"/>
    <lineage>
        <taxon>Bacteria</taxon>
        <taxon>Bacillati</taxon>
        <taxon>Actinomycetota</taxon>
        <taxon>Actinomycetes</taxon>
        <taxon>Micrococcales</taxon>
        <taxon>Intrasporangiaceae</taxon>
        <taxon>Nostocoides</taxon>
    </lineage>
</organism>
<evidence type="ECO:0000313" key="1">
    <source>
        <dbReference type="EMBL" id="GAA1775565.1"/>
    </source>
</evidence>
<dbReference type="Proteomes" id="UP001501475">
    <property type="component" value="Unassembled WGS sequence"/>
</dbReference>
<name>A0ABP4XDR2_9MICO</name>
<gene>
    <name evidence="1" type="ORF">GCM10009810_35810</name>
</gene>
<reference evidence="2" key="1">
    <citation type="journal article" date="2019" name="Int. J. Syst. Evol. Microbiol.">
        <title>The Global Catalogue of Microorganisms (GCM) 10K type strain sequencing project: providing services to taxonomists for standard genome sequencing and annotation.</title>
        <authorList>
            <consortium name="The Broad Institute Genomics Platform"/>
            <consortium name="The Broad Institute Genome Sequencing Center for Infectious Disease"/>
            <person name="Wu L."/>
            <person name="Ma J."/>
        </authorList>
    </citation>
    <scope>NUCLEOTIDE SEQUENCE [LARGE SCALE GENOMIC DNA]</scope>
    <source>
        <strain evidence="2">JCM 15591</strain>
    </source>
</reference>
<keyword evidence="2" id="KW-1185">Reference proteome</keyword>
<accession>A0ABP4XDR2</accession>
<dbReference type="EMBL" id="BAAAPN010000104">
    <property type="protein sequence ID" value="GAA1775565.1"/>
    <property type="molecule type" value="Genomic_DNA"/>
</dbReference>
<proteinExistence type="predicted"/>
<evidence type="ECO:0000313" key="2">
    <source>
        <dbReference type="Proteomes" id="UP001501475"/>
    </source>
</evidence>
<sequence length="97" mass="10216">MGADTADTGKESLSRVVQSWHEVRVALDFALFAPPLPVRVNGRGLRLTATDLDWSAGSGPEVRGTREALLTAVAGRADLLPELSGPGLTTFASRVQS</sequence>
<protein>
    <submittedName>
        <fullName evidence="1">Uncharacterized protein</fullName>
    </submittedName>
</protein>
<comment type="caution">
    <text evidence="1">The sequence shown here is derived from an EMBL/GenBank/DDBJ whole genome shotgun (WGS) entry which is preliminary data.</text>
</comment>